<dbReference type="Proteomes" id="UP001144471">
    <property type="component" value="Unassembled WGS sequence"/>
</dbReference>
<dbReference type="InterPro" id="IPR000085">
    <property type="entry name" value="RuvA"/>
</dbReference>
<dbReference type="InterPro" id="IPR012340">
    <property type="entry name" value="NA-bd_OB-fold"/>
</dbReference>
<keyword evidence="5 6" id="KW-0234">DNA repair</keyword>
<dbReference type="GO" id="GO:0006310">
    <property type="term" value="P:DNA recombination"/>
    <property type="evidence" value="ECO:0007669"/>
    <property type="project" value="UniProtKB-UniRule"/>
</dbReference>
<comment type="caution">
    <text evidence="6">Lacks conserved residue(s) required for the propagation of feature annotation.</text>
</comment>
<comment type="function">
    <text evidence="6">The RuvA-RuvB-RuvC complex processes Holliday junction (HJ) DNA during genetic recombination and DNA repair, while the RuvA-RuvB complex plays an important role in the rescue of blocked DNA replication forks via replication fork reversal (RFR). RuvA specifically binds to HJ cruciform DNA, conferring on it an open structure. The RuvB hexamer acts as an ATP-dependent pump, pulling dsDNA into and through the RuvAB complex. HJ branch migration allows RuvC to scan DNA until it finds its consensus sequence, where it cleaves and resolves the cruciform DNA.</text>
</comment>
<comment type="subunit">
    <text evidence="6">Homotetramer. Forms an RuvA(8)-RuvB(12)-Holliday junction (HJ) complex. HJ DNA is sandwiched between 2 RuvA tetramers; dsDNA enters through RuvA and exits via RuvB. An RuvB hexamer assembles on each DNA strand where it exits the tetramer. Each RuvB hexamer is contacted by two RuvA subunits (via domain III) on 2 adjacent RuvB subunits; this complex drives branch migration. In the full resolvosome a probable DNA-RuvA(4)-RuvB(12)-RuvC(2) complex forms which resolves the HJ.</text>
</comment>
<evidence type="ECO:0000256" key="5">
    <source>
        <dbReference type="ARBA" id="ARBA00023204"/>
    </source>
</evidence>
<keyword evidence="1 6" id="KW-0963">Cytoplasm</keyword>
<dbReference type="CDD" id="cd14332">
    <property type="entry name" value="UBA_RuvA_C"/>
    <property type="match status" value="1"/>
</dbReference>
<keyword evidence="10" id="KW-1185">Reference proteome</keyword>
<comment type="caution">
    <text evidence="9">The sequence shown here is derived from an EMBL/GenBank/DDBJ whole genome shotgun (WGS) entry which is preliminary data.</text>
</comment>
<dbReference type="GO" id="GO:0000400">
    <property type="term" value="F:four-way junction DNA binding"/>
    <property type="evidence" value="ECO:0007669"/>
    <property type="project" value="UniProtKB-UniRule"/>
</dbReference>
<reference evidence="9" key="1">
    <citation type="submission" date="2022-12" db="EMBL/GenBank/DDBJ databases">
        <title>Reference genome sequencing for broad-spectrum identification of bacterial and archaeal isolates by mass spectrometry.</title>
        <authorList>
            <person name="Sekiguchi Y."/>
            <person name="Tourlousse D.M."/>
        </authorList>
    </citation>
    <scope>NUCLEOTIDE SEQUENCE</scope>
    <source>
        <strain evidence="9">10succ1</strain>
    </source>
</reference>
<keyword evidence="3 6" id="KW-0238">DNA-binding</keyword>
<dbReference type="RefSeq" id="WP_281834026.1">
    <property type="nucleotide sequence ID" value="NZ_BSDY01000004.1"/>
</dbReference>
<evidence type="ECO:0000256" key="3">
    <source>
        <dbReference type="ARBA" id="ARBA00023125"/>
    </source>
</evidence>
<evidence type="ECO:0000256" key="1">
    <source>
        <dbReference type="ARBA" id="ARBA00022490"/>
    </source>
</evidence>
<dbReference type="Gene3D" id="2.40.50.140">
    <property type="entry name" value="Nucleic acid-binding proteins"/>
    <property type="match status" value="1"/>
</dbReference>
<comment type="subcellular location">
    <subcellularLocation>
        <location evidence="6">Cytoplasm</location>
    </subcellularLocation>
</comment>
<evidence type="ECO:0000256" key="4">
    <source>
        <dbReference type="ARBA" id="ARBA00023172"/>
    </source>
</evidence>
<dbReference type="GO" id="GO:0006281">
    <property type="term" value="P:DNA repair"/>
    <property type="evidence" value="ECO:0007669"/>
    <property type="project" value="UniProtKB-UniRule"/>
</dbReference>
<comment type="similarity">
    <text evidence="6">Belongs to the RuvA family.</text>
</comment>
<dbReference type="SUPFAM" id="SSF47781">
    <property type="entry name" value="RuvA domain 2-like"/>
    <property type="match status" value="1"/>
</dbReference>
<keyword evidence="9" id="KW-0347">Helicase</keyword>
<evidence type="ECO:0000256" key="2">
    <source>
        <dbReference type="ARBA" id="ARBA00022763"/>
    </source>
</evidence>
<dbReference type="GO" id="GO:0005524">
    <property type="term" value="F:ATP binding"/>
    <property type="evidence" value="ECO:0007669"/>
    <property type="project" value="InterPro"/>
</dbReference>
<dbReference type="GO" id="GO:0009379">
    <property type="term" value="C:Holliday junction helicase complex"/>
    <property type="evidence" value="ECO:0007669"/>
    <property type="project" value="InterPro"/>
</dbReference>
<dbReference type="InterPro" id="IPR036267">
    <property type="entry name" value="RuvA_C_sf"/>
</dbReference>
<name>A0A9W6GHW3_9FUSO</name>
<keyword evidence="4 6" id="KW-0233">DNA recombination</keyword>
<organism evidence="9 10">
    <name type="scientific">Propionigenium maris DSM 9537</name>
    <dbReference type="NCBI Taxonomy" id="1123000"/>
    <lineage>
        <taxon>Bacteria</taxon>
        <taxon>Fusobacteriati</taxon>
        <taxon>Fusobacteriota</taxon>
        <taxon>Fusobacteriia</taxon>
        <taxon>Fusobacteriales</taxon>
        <taxon>Fusobacteriaceae</taxon>
        <taxon>Propionigenium</taxon>
    </lineage>
</organism>
<dbReference type="EMBL" id="BSDY01000004">
    <property type="protein sequence ID" value="GLI55508.1"/>
    <property type="molecule type" value="Genomic_DNA"/>
</dbReference>
<dbReference type="GO" id="GO:0005737">
    <property type="term" value="C:cytoplasm"/>
    <property type="evidence" value="ECO:0007669"/>
    <property type="project" value="UniProtKB-SubCell"/>
</dbReference>
<keyword evidence="9" id="KW-0547">Nucleotide-binding</keyword>
<evidence type="ECO:0000313" key="10">
    <source>
        <dbReference type="Proteomes" id="UP001144471"/>
    </source>
</evidence>
<keyword evidence="9" id="KW-0067">ATP-binding</keyword>
<feature type="domain" description="Holliday junction DNA helicase RuvA C-terminal" evidence="8">
    <location>
        <begin position="153"/>
        <end position="196"/>
    </location>
</feature>
<proteinExistence type="inferred from homology"/>
<dbReference type="SUPFAM" id="SSF50249">
    <property type="entry name" value="Nucleic acid-binding proteins"/>
    <property type="match status" value="1"/>
</dbReference>
<dbReference type="GO" id="GO:0009378">
    <property type="term" value="F:four-way junction helicase activity"/>
    <property type="evidence" value="ECO:0007669"/>
    <property type="project" value="InterPro"/>
</dbReference>
<dbReference type="InterPro" id="IPR013849">
    <property type="entry name" value="DNA_helicase_Holl-junc_RuvA_I"/>
</dbReference>
<dbReference type="Pfam" id="PF01330">
    <property type="entry name" value="RuvA_N"/>
    <property type="match status" value="1"/>
</dbReference>
<dbReference type="InterPro" id="IPR010994">
    <property type="entry name" value="RuvA_2-like"/>
</dbReference>
<evidence type="ECO:0000313" key="9">
    <source>
        <dbReference type="EMBL" id="GLI55508.1"/>
    </source>
</evidence>
<protein>
    <recommendedName>
        <fullName evidence="6">Holliday junction branch migration complex subunit RuvA</fullName>
    </recommendedName>
</protein>
<evidence type="ECO:0000256" key="6">
    <source>
        <dbReference type="HAMAP-Rule" id="MF_00031"/>
    </source>
</evidence>
<evidence type="ECO:0000259" key="8">
    <source>
        <dbReference type="Pfam" id="PF07499"/>
    </source>
</evidence>
<dbReference type="AlphaFoldDB" id="A0A9W6GHW3"/>
<dbReference type="Pfam" id="PF07499">
    <property type="entry name" value="RuvA_C"/>
    <property type="match status" value="1"/>
</dbReference>
<dbReference type="HAMAP" id="MF_00031">
    <property type="entry name" value="DNA_HJ_migration_RuvA"/>
    <property type="match status" value="1"/>
</dbReference>
<dbReference type="GO" id="GO:0048476">
    <property type="term" value="C:Holliday junction resolvase complex"/>
    <property type="evidence" value="ECO:0007669"/>
    <property type="project" value="UniProtKB-UniRule"/>
</dbReference>
<comment type="domain">
    <text evidence="6">Has three domains with a flexible linker between the domains II and III and assumes an 'L' shape. Domain III is highly mobile and contacts RuvB.</text>
</comment>
<accession>A0A9W6GHW3</accession>
<keyword evidence="2 6" id="KW-0227">DNA damage</keyword>
<feature type="region of interest" description="Domain III" evidence="6">
    <location>
        <begin position="150"/>
        <end position="199"/>
    </location>
</feature>
<dbReference type="Pfam" id="PF14520">
    <property type="entry name" value="HHH_5"/>
    <property type="match status" value="1"/>
</dbReference>
<keyword evidence="9" id="KW-0378">Hydrolase</keyword>
<dbReference type="InterPro" id="IPR011114">
    <property type="entry name" value="RuvA_C"/>
</dbReference>
<sequence length="199" mass="22337">MFEYLSGRIAVKKLDYVAVDVNGIGYRVNISLKTYEKLTLGEEGKLFIYNYIREDAFKLIGFAEERERDLFEILINVNGIGMSLALAILSTFSVSDIKEIVAREDVKLLTKVPKLGMKKAQKLIVDVKDKLKGLQLMDLADGGSSISKVAAIEEELYMALEALGYSKKDIEKLVTKEDIAGYESIEDAIKDVLKKMQKK</sequence>
<dbReference type="SUPFAM" id="SSF46929">
    <property type="entry name" value="DNA helicase RuvA subunit, C-terminal domain"/>
    <property type="match status" value="1"/>
</dbReference>
<dbReference type="Gene3D" id="1.10.150.20">
    <property type="entry name" value="5' to 3' exonuclease, C-terminal subdomain"/>
    <property type="match status" value="1"/>
</dbReference>
<dbReference type="NCBIfam" id="TIGR00084">
    <property type="entry name" value="ruvA"/>
    <property type="match status" value="1"/>
</dbReference>
<gene>
    <name evidence="6 9" type="primary">ruvA</name>
    <name evidence="9" type="ORF">PM10SUCC1_10220</name>
</gene>
<feature type="domain" description="DNA helicase Holliday junction RuvA type" evidence="7">
    <location>
        <begin position="1"/>
        <end position="59"/>
    </location>
</feature>
<evidence type="ECO:0000259" key="7">
    <source>
        <dbReference type="Pfam" id="PF01330"/>
    </source>
</evidence>